<comment type="similarity">
    <text evidence="1">Belongs to the peptidase S1 family. CLIP subfamily.</text>
</comment>
<dbReference type="InterPro" id="IPR043504">
    <property type="entry name" value="Peptidase_S1_PA_chymotrypsin"/>
</dbReference>
<dbReference type="Gene3D" id="2.40.10.10">
    <property type="entry name" value="Trypsin-like serine proteases"/>
    <property type="match status" value="1"/>
</dbReference>
<evidence type="ECO:0000256" key="1">
    <source>
        <dbReference type="ARBA" id="ARBA00024195"/>
    </source>
</evidence>
<dbReference type="Pfam" id="PF16030">
    <property type="entry name" value="GD_N"/>
    <property type="match status" value="1"/>
</dbReference>
<dbReference type="InterPro" id="IPR009003">
    <property type="entry name" value="Peptidase_S1_PA"/>
</dbReference>
<dbReference type="EMBL" id="HBUE01289292">
    <property type="protein sequence ID" value="CAG6573363.1"/>
    <property type="molecule type" value="Transcribed_RNA"/>
</dbReference>
<evidence type="ECO:0000256" key="3">
    <source>
        <dbReference type="SAM" id="SignalP"/>
    </source>
</evidence>
<dbReference type="AlphaFoldDB" id="A0A8D8DZC2"/>
<dbReference type="PANTHER" id="PTHR24260">
    <property type="match status" value="1"/>
</dbReference>
<accession>A0A8D8DZC2</accession>
<proteinExistence type="inferred from homology"/>
<dbReference type="EMBL" id="HBUE01183628">
    <property type="protein sequence ID" value="CAG6521765.1"/>
    <property type="molecule type" value="Transcribed_RNA"/>
</dbReference>
<keyword evidence="5" id="KW-0378">Hydrolase</keyword>
<reference evidence="5" key="1">
    <citation type="submission" date="2021-05" db="EMBL/GenBank/DDBJ databases">
        <authorList>
            <person name="Alioto T."/>
            <person name="Alioto T."/>
            <person name="Gomez Garrido J."/>
        </authorList>
    </citation>
    <scope>NUCLEOTIDE SEQUENCE</scope>
</reference>
<keyword evidence="5" id="KW-0645">Protease</keyword>
<feature type="domain" description="Peptidase S1" evidence="4">
    <location>
        <begin position="207"/>
        <end position="458"/>
    </location>
</feature>
<organism evidence="5">
    <name type="scientific">Culex pipiens</name>
    <name type="common">House mosquito</name>
    <dbReference type="NCBI Taxonomy" id="7175"/>
    <lineage>
        <taxon>Eukaryota</taxon>
        <taxon>Metazoa</taxon>
        <taxon>Ecdysozoa</taxon>
        <taxon>Arthropoda</taxon>
        <taxon>Hexapoda</taxon>
        <taxon>Insecta</taxon>
        <taxon>Pterygota</taxon>
        <taxon>Neoptera</taxon>
        <taxon>Endopterygota</taxon>
        <taxon>Diptera</taxon>
        <taxon>Nematocera</taxon>
        <taxon>Culicoidea</taxon>
        <taxon>Culicidae</taxon>
        <taxon>Culicinae</taxon>
        <taxon>Culicini</taxon>
        <taxon>Culex</taxon>
        <taxon>Culex</taxon>
    </lineage>
</organism>
<dbReference type="PANTHER" id="PTHR24260:SF136">
    <property type="entry name" value="GH08193P-RELATED"/>
    <property type="match status" value="1"/>
</dbReference>
<dbReference type="SUPFAM" id="SSF50494">
    <property type="entry name" value="Trypsin-like serine proteases"/>
    <property type="match status" value="1"/>
</dbReference>
<sequence>MKLIQYWLNLQLVLSLAGRSTSPPSSPCPSVFQYVADPSHYHRSPALVGSLILAGVRTNFNNTVEVVLSLSRNGGFSNSYASIKLVNLDKLPEEPAKFVVYFPDRFTTPNVVSIVFNGKQVCRGSPADGRWVTTTTLNYYVMIASRNAVRTTRFFNSYKYGQRRPTTNHEDPDRGDQQGSTESTVLPEAKSYDGDCGRPVSPVMPLLMGGMQTRRSEWPWLGVLFYKNRDQGSVEFRCGASLISSKVLLTAGHCLLKLDGRTALHPKDVLVSLNRHNILDWSEPTSKTVTPRDLIIHPSFSGDTFDYDIGIVTLLEPIIFTSSIRPICLWNKSPEESLLVGQLGTVVGWGFSHPEGTISETPKQVQLRIVSEVDCIRSDPGLQLTTSARTFCAGGNGTGPCQGDSGSGLYLHQGHSWVLRGIVSHSLLDPQTGKCDTRKYSVYTDVAKYRGWLKEQTGDDFV</sequence>
<evidence type="ECO:0000313" key="5">
    <source>
        <dbReference type="EMBL" id="CAG6521765.1"/>
    </source>
</evidence>
<dbReference type="InterPro" id="IPR051333">
    <property type="entry name" value="CLIP_Serine_Protease"/>
</dbReference>
<evidence type="ECO:0000259" key="4">
    <source>
        <dbReference type="PROSITE" id="PS50240"/>
    </source>
</evidence>
<dbReference type="InterPro" id="IPR001254">
    <property type="entry name" value="Trypsin_dom"/>
</dbReference>
<keyword evidence="3" id="KW-0732">Signal</keyword>
<dbReference type="PRINTS" id="PR00722">
    <property type="entry name" value="CHYMOTRYPSIN"/>
</dbReference>
<feature type="signal peptide" evidence="3">
    <location>
        <begin position="1"/>
        <end position="17"/>
    </location>
</feature>
<feature type="compositionally biased region" description="Basic and acidic residues" evidence="2">
    <location>
        <begin position="167"/>
        <end position="176"/>
    </location>
</feature>
<dbReference type="PROSITE" id="PS50240">
    <property type="entry name" value="TRYPSIN_DOM"/>
    <property type="match status" value="1"/>
</dbReference>
<feature type="region of interest" description="Disordered" evidence="2">
    <location>
        <begin position="160"/>
        <end position="193"/>
    </location>
</feature>
<feature type="chain" id="PRO_5033668980" evidence="3">
    <location>
        <begin position="18"/>
        <end position="462"/>
    </location>
</feature>
<dbReference type="InterPro" id="IPR018114">
    <property type="entry name" value="TRYPSIN_HIS"/>
</dbReference>
<dbReference type="GO" id="GO:0004252">
    <property type="term" value="F:serine-type endopeptidase activity"/>
    <property type="evidence" value="ECO:0007669"/>
    <property type="project" value="InterPro"/>
</dbReference>
<dbReference type="PROSITE" id="PS00134">
    <property type="entry name" value="TRYPSIN_HIS"/>
    <property type="match status" value="1"/>
</dbReference>
<dbReference type="GO" id="GO:0006508">
    <property type="term" value="P:proteolysis"/>
    <property type="evidence" value="ECO:0007669"/>
    <property type="project" value="UniProtKB-KW"/>
</dbReference>
<dbReference type="CDD" id="cd00190">
    <property type="entry name" value="Tryp_SPc"/>
    <property type="match status" value="1"/>
</dbReference>
<dbReference type="InterPro" id="IPR001314">
    <property type="entry name" value="Peptidase_S1A"/>
</dbReference>
<dbReference type="InterPro" id="IPR031986">
    <property type="entry name" value="GD_N"/>
</dbReference>
<dbReference type="Pfam" id="PF00089">
    <property type="entry name" value="Trypsin"/>
    <property type="match status" value="1"/>
</dbReference>
<name>A0A8D8DZC2_CULPI</name>
<dbReference type="SMART" id="SM00020">
    <property type="entry name" value="Tryp_SPc"/>
    <property type="match status" value="1"/>
</dbReference>
<protein>
    <submittedName>
        <fullName evidence="5">Serine protease gd</fullName>
    </submittedName>
</protein>
<evidence type="ECO:0000256" key="2">
    <source>
        <dbReference type="SAM" id="MobiDB-lite"/>
    </source>
</evidence>